<feature type="compositionally biased region" description="Gly residues" evidence="1">
    <location>
        <begin position="85"/>
        <end position="94"/>
    </location>
</feature>
<feature type="compositionally biased region" description="Basic and acidic residues" evidence="1">
    <location>
        <begin position="67"/>
        <end position="80"/>
    </location>
</feature>
<feature type="region of interest" description="Disordered" evidence="1">
    <location>
        <begin position="58"/>
        <end position="99"/>
    </location>
</feature>
<dbReference type="AlphaFoldDB" id="A0A834H216"/>
<evidence type="ECO:0000313" key="3">
    <source>
        <dbReference type="EMBL" id="KAF7146047.1"/>
    </source>
</evidence>
<accession>A0A834H216</accession>
<feature type="region of interest" description="Disordered" evidence="1">
    <location>
        <begin position="190"/>
        <end position="223"/>
    </location>
</feature>
<name>A0A834H216_RHOSS</name>
<dbReference type="InterPro" id="IPR009060">
    <property type="entry name" value="UBA-like_sf"/>
</dbReference>
<feature type="region of interest" description="Disordered" evidence="1">
    <location>
        <begin position="389"/>
        <end position="447"/>
    </location>
</feature>
<evidence type="ECO:0000259" key="2">
    <source>
        <dbReference type="Pfam" id="PF06972"/>
    </source>
</evidence>
<dbReference type="Proteomes" id="UP000626092">
    <property type="component" value="Unassembled WGS sequence"/>
</dbReference>
<dbReference type="Pfam" id="PF06972">
    <property type="entry name" value="GIP1_N"/>
    <property type="match status" value="1"/>
</dbReference>
<feature type="domain" description="GBF-interacting protein 1 N-terminal" evidence="2">
    <location>
        <begin position="9"/>
        <end position="68"/>
    </location>
</feature>
<feature type="region of interest" description="Disordered" evidence="1">
    <location>
        <begin position="517"/>
        <end position="579"/>
    </location>
</feature>
<gene>
    <name evidence="3" type="ORF">RHSIM_Rhsim04G0030800</name>
</gene>
<dbReference type="InterPro" id="IPR044277">
    <property type="entry name" value="GIP1"/>
</dbReference>
<feature type="compositionally biased region" description="Low complexity" evidence="1">
    <location>
        <begin position="397"/>
        <end position="410"/>
    </location>
</feature>
<feature type="compositionally biased region" description="Polar residues" evidence="1">
    <location>
        <begin position="433"/>
        <end position="447"/>
    </location>
</feature>
<dbReference type="GO" id="GO:0051082">
    <property type="term" value="F:unfolded protein binding"/>
    <property type="evidence" value="ECO:0007669"/>
    <property type="project" value="TreeGrafter"/>
</dbReference>
<dbReference type="EMBL" id="WJXA01000004">
    <property type="protein sequence ID" value="KAF7146047.1"/>
    <property type="molecule type" value="Genomic_DNA"/>
</dbReference>
<evidence type="ECO:0000313" key="4">
    <source>
        <dbReference type="Proteomes" id="UP000626092"/>
    </source>
</evidence>
<sequence>MSSGARVSIPNSVRKTIQNIKEITGNHSEEEIYAMLKDCSMDPNETADKLLLQDPFHEVKRKRDRKKEHLSNKESGESRWRPGTQGRGSRGGRGNYSRPITNGLRPLKYAFSLDPCILLKHDKAFPALYERLGGWMSSKVQHALWSTSLEGSWEGLAGDAGGGRNFAPVKENGINQVSEKVGGLLSLPASQETKNKDINPAKRSPTILTNGPAPVSPGRAGAVQASDLDAESLANKSEEVSAINIGKLGGPPALIHSIKTKENPSIGFGKEHSHEQLASSLSNSSIAGTQAASTGVYFSTSDPVLVPSHDSRLPGAVGAIKRQVGSQWTPVEQNSLVLSDGKSADAYDPLVFRLTEITASDAGSSSMQVNMPTKSMGVGKHQLLDSTQSVLSTHDGSSVIKSSSSHNSHSQQTIGSQKAVGLSKEWKPKPHSNLAQASGTSGSSEVPTTLEANAQSCPVPSVPSVLDSKEASIKLQRKLEELHMSDGQQVIIPNHLHVPEAEKFSFCFGSFDASYSGLENESNPTPVSETSESVEETAEQSSSEQNALATTDEGDYHDRPQSPIHRPENLSSGAGNVSSITVPEYDESKQEAALPPGSRQFPMIHTSPSYSFGFMPPIVGGPLAPLESTESQARDVPRLPSFVIPQLLDPASYYAQFYRSGTDSDGRISPFHATGVATKYNGNAAVLSPQTSQSTQEGGNSLVLSTVGPTSLVTQAAEGTQSSIPLTQQPLPVFRHPTGMPIPHYHPNYIPYGHYFSPFYVPPPSIHQFLSNGAFPQQPQAGSIYPAPPGATAKYSLPQYKAGNNTGNPAHVAMAGNYGYGSSPTGYNPSSTQTSGNSTANEDLATPQFKENNVYMTGQQSEGSAVWFAPPGRDISGLQPSSFYNIPPQGPVSFTPPQSHGAFTGIYHPAQTVSASSVHPLLQQSQTMASPADIPGPTAGAYQPQHAQFNWPNNY</sequence>
<protein>
    <recommendedName>
        <fullName evidence="2">GBF-interacting protein 1 N-terminal domain-containing protein</fullName>
    </recommendedName>
</protein>
<comment type="caution">
    <text evidence="3">The sequence shown here is derived from an EMBL/GenBank/DDBJ whole genome shotgun (WGS) entry which is preliminary data.</text>
</comment>
<reference evidence="3" key="1">
    <citation type="submission" date="2019-11" db="EMBL/GenBank/DDBJ databases">
        <authorList>
            <person name="Liu Y."/>
            <person name="Hou J."/>
            <person name="Li T.-Q."/>
            <person name="Guan C.-H."/>
            <person name="Wu X."/>
            <person name="Wu H.-Z."/>
            <person name="Ling F."/>
            <person name="Zhang R."/>
            <person name="Shi X.-G."/>
            <person name="Ren J.-P."/>
            <person name="Chen E.-F."/>
            <person name="Sun J.-M."/>
        </authorList>
    </citation>
    <scope>NUCLEOTIDE SEQUENCE</scope>
    <source>
        <strain evidence="3">Adult_tree_wgs_1</strain>
        <tissue evidence="3">Leaves</tissue>
    </source>
</reference>
<keyword evidence="4" id="KW-1185">Reference proteome</keyword>
<proteinExistence type="predicted"/>
<dbReference type="InterPro" id="IPR009719">
    <property type="entry name" value="GIP1_N"/>
</dbReference>
<feature type="compositionally biased region" description="Basic and acidic residues" evidence="1">
    <location>
        <begin position="554"/>
        <end position="568"/>
    </location>
</feature>
<dbReference type="PANTHER" id="PTHR46775">
    <property type="entry name" value="FLOCCULATION PROTEIN (DUF1296)"/>
    <property type="match status" value="1"/>
</dbReference>
<evidence type="ECO:0000256" key="1">
    <source>
        <dbReference type="SAM" id="MobiDB-lite"/>
    </source>
</evidence>
<feature type="compositionally biased region" description="Polar residues" evidence="1">
    <location>
        <begin position="569"/>
        <end position="579"/>
    </location>
</feature>
<dbReference type="SUPFAM" id="SSF46934">
    <property type="entry name" value="UBA-like"/>
    <property type="match status" value="1"/>
</dbReference>
<feature type="compositionally biased region" description="Polar residues" evidence="1">
    <location>
        <begin position="517"/>
        <end position="526"/>
    </location>
</feature>
<organism evidence="3 4">
    <name type="scientific">Rhododendron simsii</name>
    <name type="common">Sims's rhododendron</name>
    <dbReference type="NCBI Taxonomy" id="118357"/>
    <lineage>
        <taxon>Eukaryota</taxon>
        <taxon>Viridiplantae</taxon>
        <taxon>Streptophyta</taxon>
        <taxon>Embryophyta</taxon>
        <taxon>Tracheophyta</taxon>
        <taxon>Spermatophyta</taxon>
        <taxon>Magnoliopsida</taxon>
        <taxon>eudicotyledons</taxon>
        <taxon>Gunneridae</taxon>
        <taxon>Pentapetalae</taxon>
        <taxon>asterids</taxon>
        <taxon>Ericales</taxon>
        <taxon>Ericaceae</taxon>
        <taxon>Ericoideae</taxon>
        <taxon>Rhodoreae</taxon>
        <taxon>Rhododendron</taxon>
    </lineage>
</organism>
<dbReference type="PANTHER" id="PTHR46775:SF1">
    <property type="entry name" value="FLOCCULATION PROTEIN (DUF1296)"/>
    <property type="match status" value="1"/>
</dbReference>
<dbReference type="OrthoDB" id="753279at2759"/>